<dbReference type="EMBL" id="KJ721789">
    <property type="protein sequence ID" value="AIT41860.1"/>
    <property type="molecule type" value="Genomic_DNA"/>
</dbReference>
<dbReference type="AlphaFoldDB" id="A0A0F6NT98"/>
<keyword evidence="1" id="KW-0614">Plasmid</keyword>
<dbReference type="InterPro" id="IPR013324">
    <property type="entry name" value="RNA_pol_sigma_r3/r4-like"/>
</dbReference>
<dbReference type="RefSeq" id="WP_022644938.1">
    <property type="nucleotide sequence ID" value="NZ_CAAGTE010000011.1"/>
</dbReference>
<dbReference type="Gene3D" id="3.30.450.20">
    <property type="entry name" value="PAS domain"/>
    <property type="match status" value="1"/>
</dbReference>
<reference evidence="1" key="1">
    <citation type="submission" date="2014-04" db="EMBL/GenBank/DDBJ databases">
        <title>Complete sequencing and comparative analyses of KPC-3 plasmids.</title>
        <authorList>
            <person name="Chen Y.-T."/>
            <person name="Lin A.-C."/>
            <person name="Siu K."/>
        </authorList>
    </citation>
    <scope>NUCLEOTIDE SEQUENCE</scope>
    <source>
        <strain evidence="1">NJ HT1872</strain>
        <plasmid evidence="1">pUSKPC3</plasmid>
    </source>
</reference>
<evidence type="ECO:0000313" key="1">
    <source>
        <dbReference type="EMBL" id="AIT41860.1"/>
    </source>
</evidence>
<protein>
    <submittedName>
        <fullName evidence="1">Conjugal transfer protein</fullName>
    </submittedName>
</protein>
<sequence>MCAMDRSGDDRVSQSVKDVLLHIKELYHSSPVSVCVRNSEREFLYKNTSFDQLYAYLLNKENSNFKNVVPIEVDVFLLRLEVECSLLGNGGVLSKSFSNKGTGFNVYMECRQAENGEIIVIWMLNLLIVRPLAGFRVFKQDLHSSKKFDELISRLTDKNLITLSFYMSGFDVSEISIAMNVETKTIDSRIERSKKLIKQYYPSFIQFKYECFRNKAIYFFIEQTLDYLLLKLC</sequence>
<dbReference type="PATRIC" id="fig|573.1990.peg.5624"/>
<name>A0A0F6NT98_KLEPN</name>
<dbReference type="SUPFAM" id="SSF88659">
    <property type="entry name" value="Sigma3 and sigma4 domains of RNA polymerase sigma factors"/>
    <property type="match status" value="1"/>
</dbReference>
<accession>A0A0F6NT98</accession>
<geneLocation type="plasmid" evidence="1">
    <name>pUSKPC3</name>
</geneLocation>
<organism evidence="1">
    <name type="scientific">Klebsiella pneumoniae</name>
    <dbReference type="NCBI Taxonomy" id="573"/>
    <lineage>
        <taxon>Bacteria</taxon>
        <taxon>Pseudomonadati</taxon>
        <taxon>Pseudomonadota</taxon>
        <taxon>Gammaproteobacteria</taxon>
        <taxon>Enterobacterales</taxon>
        <taxon>Enterobacteriaceae</taxon>
        <taxon>Klebsiella/Raoultella group</taxon>
        <taxon>Klebsiella</taxon>
        <taxon>Klebsiella pneumoniae complex</taxon>
    </lineage>
</organism>
<proteinExistence type="predicted"/>